<evidence type="ECO:0000313" key="1">
    <source>
        <dbReference type="EMBL" id="PQK08467.1"/>
    </source>
</evidence>
<accession>A0A2S7XX30</accession>
<comment type="caution">
    <text evidence="1">The sequence shown here is derived from an EMBL/GenBank/DDBJ whole genome shotgun (WGS) entry which is preliminary data.</text>
</comment>
<evidence type="ECO:0000313" key="2">
    <source>
        <dbReference type="Proteomes" id="UP000237441"/>
    </source>
</evidence>
<sequence>MSPPTHHAVCVVFSRTVAPRPAIHNQAWQARILLAFLPASHGHCKYQLWLQLHRQGPPQKDTQKHRATSWPGFRRAAVPGRFSTAIALPHTTYLSASQRHHGCGASRLTRVESEMNFFIAASSYHEKRVCHSARSILGTITHAVMFTIFVLRSSMMLTRRNWCHHNPGQRNQRQGLTAQARRSIWFRAS</sequence>
<protein>
    <submittedName>
        <fullName evidence="1">Uncharacterized protein</fullName>
    </submittedName>
</protein>
<dbReference type="Proteomes" id="UP000237441">
    <property type="component" value="Unassembled WGS sequence"/>
</dbReference>
<gene>
    <name evidence="1" type="ORF">BB8028_0001g05410</name>
</gene>
<dbReference type="EMBL" id="JRHA01000001">
    <property type="protein sequence ID" value="PQK08467.1"/>
    <property type="molecule type" value="Genomic_DNA"/>
</dbReference>
<dbReference type="AlphaFoldDB" id="A0A2S7XX30"/>
<proteinExistence type="predicted"/>
<organism evidence="1 2">
    <name type="scientific">Beauveria bassiana</name>
    <name type="common">White muscardine disease fungus</name>
    <name type="synonym">Tritirachium shiotae</name>
    <dbReference type="NCBI Taxonomy" id="176275"/>
    <lineage>
        <taxon>Eukaryota</taxon>
        <taxon>Fungi</taxon>
        <taxon>Dikarya</taxon>
        <taxon>Ascomycota</taxon>
        <taxon>Pezizomycotina</taxon>
        <taxon>Sordariomycetes</taxon>
        <taxon>Hypocreomycetidae</taxon>
        <taxon>Hypocreales</taxon>
        <taxon>Cordycipitaceae</taxon>
        <taxon>Beauveria</taxon>
    </lineage>
</organism>
<name>A0A2S7XX30_BEABA</name>
<reference evidence="1 2" key="1">
    <citation type="submission" date="2016-07" db="EMBL/GenBank/DDBJ databases">
        <title>Comparative genomics of the entomopathogenic fungus Beauveria bassiana.</title>
        <authorList>
            <person name="Valero Jimenez C.A."/>
            <person name="Zwaan B.J."/>
            <person name="Van Kan J.A."/>
            <person name="Takken W."/>
            <person name="Debets A.J."/>
            <person name="Schoustra S.E."/>
            <person name="Koenraadt C.J."/>
        </authorList>
    </citation>
    <scope>NUCLEOTIDE SEQUENCE [LARGE SCALE GENOMIC DNA]</scope>
    <source>
        <strain evidence="1 2">ARSEF 8028</strain>
    </source>
</reference>